<name>A0A0A9DCL2_ARUDO</name>
<evidence type="ECO:0000313" key="1">
    <source>
        <dbReference type="EMBL" id="JAD81482.1"/>
    </source>
</evidence>
<organism evidence="1">
    <name type="scientific">Arundo donax</name>
    <name type="common">Giant reed</name>
    <name type="synonym">Donax arundinaceus</name>
    <dbReference type="NCBI Taxonomy" id="35708"/>
    <lineage>
        <taxon>Eukaryota</taxon>
        <taxon>Viridiplantae</taxon>
        <taxon>Streptophyta</taxon>
        <taxon>Embryophyta</taxon>
        <taxon>Tracheophyta</taxon>
        <taxon>Spermatophyta</taxon>
        <taxon>Magnoliopsida</taxon>
        <taxon>Liliopsida</taxon>
        <taxon>Poales</taxon>
        <taxon>Poaceae</taxon>
        <taxon>PACMAD clade</taxon>
        <taxon>Arundinoideae</taxon>
        <taxon>Arundineae</taxon>
        <taxon>Arundo</taxon>
    </lineage>
</organism>
<accession>A0A0A9DCL2</accession>
<dbReference type="AlphaFoldDB" id="A0A0A9DCL2"/>
<proteinExistence type="predicted"/>
<protein>
    <submittedName>
        <fullName evidence="1">Uncharacterized protein</fullName>
    </submittedName>
</protein>
<dbReference type="EMBL" id="GBRH01216413">
    <property type="protein sequence ID" value="JAD81482.1"/>
    <property type="molecule type" value="Transcribed_RNA"/>
</dbReference>
<reference evidence="1" key="2">
    <citation type="journal article" date="2015" name="Data Brief">
        <title>Shoot transcriptome of the giant reed, Arundo donax.</title>
        <authorList>
            <person name="Barrero R.A."/>
            <person name="Guerrero F.D."/>
            <person name="Moolhuijzen P."/>
            <person name="Goolsby J.A."/>
            <person name="Tidwell J."/>
            <person name="Bellgard S.E."/>
            <person name="Bellgard M.I."/>
        </authorList>
    </citation>
    <scope>NUCLEOTIDE SEQUENCE</scope>
    <source>
        <tissue evidence="1">Shoot tissue taken approximately 20 cm above the soil surface</tissue>
    </source>
</reference>
<sequence length="55" mass="6304">METRVCPSEIDWFWKMLSVLAVGADKHPVASTDRISRSTSVQFLNKLIFQNMDTC</sequence>
<reference evidence="1" key="1">
    <citation type="submission" date="2014-09" db="EMBL/GenBank/DDBJ databases">
        <authorList>
            <person name="Magalhaes I.L.F."/>
            <person name="Oliveira U."/>
            <person name="Santos F.R."/>
            <person name="Vidigal T.H.D.A."/>
            <person name="Brescovit A.D."/>
            <person name="Santos A.J."/>
        </authorList>
    </citation>
    <scope>NUCLEOTIDE SEQUENCE</scope>
    <source>
        <tissue evidence="1">Shoot tissue taken approximately 20 cm above the soil surface</tissue>
    </source>
</reference>